<dbReference type="InterPro" id="IPR011051">
    <property type="entry name" value="RmlC_Cupin_sf"/>
</dbReference>
<feature type="compositionally biased region" description="Basic and acidic residues" evidence="4">
    <location>
        <begin position="1"/>
        <end position="13"/>
    </location>
</feature>
<evidence type="ECO:0000256" key="3">
    <source>
        <dbReference type="ARBA" id="ARBA00023163"/>
    </source>
</evidence>
<dbReference type="PANTHER" id="PTHR43280">
    <property type="entry name" value="ARAC-FAMILY TRANSCRIPTIONAL REGULATOR"/>
    <property type="match status" value="1"/>
</dbReference>
<name>A0A5N0A042_9BIFI</name>
<evidence type="ECO:0000313" key="6">
    <source>
        <dbReference type="EMBL" id="KAA8831119.1"/>
    </source>
</evidence>
<dbReference type="EMBL" id="RZUI01000003">
    <property type="protein sequence ID" value="KAA8831119.1"/>
    <property type="molecule type" value="Genomic_DNA"/>
</dbReference>
<dbReference type="AlphaFoldDB" id="A0A5N0A042"/>
<keyword evidence="3" id="KW-0804">Transcription</keyword>
<dbReference type="SMART" id="SM00342">
    <property type="entry name" value="HTH_ARAC"/>
    <property type="match status" value="1"/>
</dbReference>
<dbReference type="GO" id="GO:0003700">
    <property type="term" value="F:DNA-binding transcription factor activity"/>
    <property type="evidence" value="ECO:0007669"/>
    <property type="project" value="InterPro"/>
</dbReference>
<evidence type="ECO:0000256" key="4">
    <source>
        <dbReference type="SAM" id="MobiDB-lite"/>
    </source>
</evidence>
<evidence type="ECO:0000313" key="7">
    <source>
        <dbReference type="Proteomes" id="UP000412028"/>
    </source>
</evidence>
<dbReference type="InterPro" id="IPR003313">
    <property type="entry name" value="AraC-bd"/>
</dbReference>
<accession>A0A5N0A042</accession>
<dbReference type="PANTHER" id="PTHR43280:SF27">
    <property type="entry name" value="TRANSCRIPTIONAL REGULATOR MTLR"/>
    <property type="match status" value="1"/>
</dbReference>
<dbReference type="PROSITE" id="PS01124">
    <property type="entry name" value="HTH_ARAC_FAMILY_2"/>
    <property type="match status" value="1"/>
</dbReference>
<comment type="caution">
    <text evidence="6">The sequence shown here is derived from an EMBL/GenBank/DDBJ whole genome shotgun (WGS) entry which is preliminary data.</text>
</comment>
<dbReference type="InterPro" id="IPR018060">
    <property type="entry name" value="HTH_AraC"/>
</dbReference>
<dbReference type="GO" id="GO:0043565">
    <property type="term" value="F:sequence-specific DNA binding"/>
    <property type="evidence" value="ECO:0007669"/>
    <property type="project" value="InterPro"/>
</dbReference>
<evidence type="ECO:0000256" key="1">
    <source>
        <dbReference type="ARBA" id="ARBA00023015"/>
    </source>
</evidence>
<dbReference type="Pfam" id="PF12833">
    <property type="entry name" value="HTH_18"/>
    <property type="match status" value="1"/>
</dbReference>
<protein>
    <submittedName>
        <fullName evidence="6">AraC family transcriptional regulator</fullName>
    </submittedName>
</protein>
<keyword evidence="1" id="KW-0805">Transcription regulation</keyword>
<dbReference type="Gene3D" id="1.10.10.60">
    <property type="entry name" value="Homeodomain-like"/>
    <property type="match status" value="2"/>
</dbReference>
<gene>
    <name evidence="6" type="ORF">EMO89_03465</name>
</gene>
<feature type="region of interest" description="Disordered" evidence="4">
    <location>
        <begin position="1"/>
        <end position="24"/>
    </location>
</feature>
<reference evidence="6 7" key="1">
    <citation type="journal article" date="2019" name="Syst. Appl. Microbiol.">
        <title>Characterization of Bifidobacterium species in feaces of the Egyptian fruit bat: Description of B. vespertilionis sp. nov. and B. rousetti sp. nov.</title>
        <authorList>
            <person name="Modesto M."/>
            <person name="Satti M."/>
            <person name="Watanabe K."/>
            <person name="Puglisi E."/>
            <person name="Morelli L."/>
            <person name="Huang C.-H."/>
            <person name="Liou J.-S."/>
            <person name="Miyashita M."/>
            <person name="Tamura T."/>
            <person name="Saito S."/>
            <person name="Mori K."/>
            <person name="Huang L."/>
            <person name="Sciavilla P."/>
            <person name="Sandri C."/>
            <person name="Spiezio C."/>
            <person name="Vitali F."/>
            <person name="Cavalieri D."/>
            <person name="Perpetuini G."/>
            <person name="Tofalo R."/>
            <person name="Bonetti A."/>
            <person name="Arita M."/>
            <person name="Mattarelli P."/>
        </authorList>
    </citation>
    <scope>NUCLEOTIDE SEQUENCE [LARGE SCALE GENOMIC DNA]</scope>
    <source>
        <strain evidence="6 7">RST7</strain>
    </source>
</reference>
<dbReference type="InterPro" id="IPR009057">
    <property type="entry name" value="Homeodomain-like_sf"/>
</dbReference>
<dbReference type="InterPro" id="IPR014710">
    <property type="entry name" value="RmlC-like_jellyroll"/>
</dbReference>
<sequence>MSRGSRDNSDRVEGVGVAHPFPDSFPGRRNAGSMEILMPALNSAILWDQHGYPDPRIRWHHHREIEFHLIREGPGTMLIGDAMVPFSAGQVTMIGPDIPHMWLSNLGVERSFPRRDVFCQVHPQMLERLISAVPDAVEISSLIARSARVISLSGRSATVAGQYLERMGEHSGLRRLADLVELMTTFVETPSDEWKPLLLHDYDTSRIRNNGAGEQSDDGMANDDRIGDAISYMALHLTDGMLNLDTVAEQTGMSPTSFSRRFRNVTGRTFSDFARRLRIALACRLLVAGDDPIAAIPMQCGYTNLSNFNRRFLQETGMTPSEYRRVNRAGTAGAAGNV</sequence>
<dbReference type="SUPFAM" id="SSF51182">
    <property type="entry name" value="RmlC-like cupins"/>
    <property type="match status" value="1"/>
</dbReference>
<evidence type="ECO:0000256" key="2">
    <source>
        <dbReference type="ARBA" id="ARBA00023125"/>
    </source>
</evidence>
<evidence type="ECO:0000259" key="5">
    <source>
        <dbReference type="PROSITE" id="PS01124"/>
    </source>
</evidence>
<dbReference type="Proteomes" id="UP000412028">
    <property type="component" value="Unassembled WGS sequence"/>
</dbReference>
<dbReference type="SUPFAM" id="SSF46689">
    <property type="entry name" value="Homeodomain-like"/>
    <property type="match status" value="2"/>
</dbReference>
<dbReference type="Gene3D" id="2.60.120.10">
    <property type="entry name" value="Jelly Rolls"/>
    <property type="match status" value="1"/>
</dbReference>
<dbReference type="OrthoDB" id="9799345at2"/>
<organism evidence="6 7">
    <name type="scientific">Bifidobacterium tissieri</name>
    <dbReference type="NCBI Taxonomy" id="1630162"/>
    <lineage>
        <taxon>Bacteria</taxon>
        <taxon>Bacillati</taxon>
        <taxon>Actinomycetota</taxon>
        <taxon>Actinomycetes</taxon>
        <taxon>Bifidobacteriales</taxon>
        <taxon>Bifidobacteriaceae</taxon>
        <taxon>Bifidobacterium</taxon>
    </lineage>
</organism>
<proteinExistence type="predicted"/>
<keyword evidence="2" id="KW-0238">DNA-binding</keyword>
<dbReference type="Pfam" id="PF02311">
    <property type="entry name" value="AraC_binding"/>
    <property type="match status" value="1"/>
</dbReference>
<feature type="domain" description="HTH araC/xylS-type" evidence="5">
    <location>
        <begin position="227"/>
        <end position="326"/>
    </location>
</feature>